<proteinExistence type="predicted"/>
<reference evidence="1" key="4">
    <citation type="submission" date="2025-09" db="UniProtKB">
        <authorList>
            <consortium name="Ensembl"/>
        </authorList>
    </citation>
    <scope>IDENTIFICATION</scope>
    <source>
        <strain evidence="1">17573</strain>
    </source>
</reference>
<dbReference type="AlphaFoldDB" id="A0A5F7ZEW3"/>
<dbReference type="PANTHER" id="PTHR46254:SF12">
    <property type="entry name" value="RNA BINDING MOTIF SINGLE STRANDED INTERACTING PROTEIN 2"/>
    <property type="match status" value="1"/>
</dbReference>
<reference evidence="1" key="3">
    <citation type="submission" date="2025-08" db="UniProtKB">
        <authorList>
            <consortium name="Ensembl"/>
        </authorList>
    </citation>
    <scope>IDENTIFICATION</scope>
    <source>
        <strain evidence="1">17573</strain>
    </source>
</reference>
<keyword evidence="2" id="KW-1185">Reference proteome</keyword>
<dbReference type="Ensembl" id="ENSMMUT00000095802.1">
    <property type="protein sequence ID" value="ENSMMUP00000064128.1"/>
    <property type="gene ID" value="ENSMMUG00000060636.1"/>
</dbReference>
<reference evidence="1" key="2">
    <citation type="submission" date="2019-01" db="EMBL/GenBank/DDBJ databases">
        <authorList>
            <person name="Graves T."/>
            <person name="Eichler E.E."/>
            <person name="Wilson R.K."/>
        </authorList>
    </citation>
    <scope>NUCLEOTIDE SEQUENCE [LARGE SCALE GENOMIC DNA]</scope>
    <source>
        <strain evidence="1">17573</strain>
    </source>
</reference>
<reference evidence="2" key="1">
    <citation type="journal article" date="2007" name="Science">
        <title>Evolutionary and biomedical insights from the rhesus macaque genome.</title>
        <authorList>
            <person name="Gibbs R.A."/>
            <person name="Rogers J."/>
            <person name="Katze M.G."/>
            <person name="Bumgarner R."/>
            <person name="Weinstock G.M."/>
            <person name="Mardis E.R."/>
            <person name="Remington K.A."/>
            <person name="Strausberg R.L."/>
            <person name="Venter J.C."/>
            <person name="Wilson R.K."/>
            <person name="Batzer M.A."/>
            <person name="Bustamante C.D."/>
            <person name="Eichler E.E."/>
            <person name="Hahn M.W."/>
            <person name="Hardison R.C."/>
            <person name="Makova K.D."/>
            <person name="Miller W."/>
            <person name="Milosavljevic A."/>
            <person name="Palermo R.E."/>
            <person name="Siepel A."/>
            <person name="Sikela J.M."/>
            <person name="Attaway T."/>
            <person name="Bell S."/>
            <person name="Bernard K.E."/>
            <person name="Buhay C.J."/>
            <person name="Chandrabose M.N."/>
            <person name="Dao M."/>
            <person name="Davis C."/>
            <person name="Delehaunty K.D."/>
            <person name="Ding Y."/>
            <person name="Dinh H.H."/>
            <person name="Dugan-Rocha S."/>
            <person name="Fulton L.A."/>
            <person name="Gabisi R.A."/>
            <person name="Garner T.T."/>
            <person name="Godfrey J."/>
            <person name="Hawes A.C."/>
            <person name="Hernandez J."/>
            <person name="Hines S."/>
            <person name="Holder M."/>
            <person name="Hume J."/>
            <person name="Jhangiani S.N."/>
            <person name="Joshi V."/>
            <person name="Khan Z.M."/>
            <person name="Kirkness E.F."/>
            <person name="Cree A."/>
            <person name="Fowler R.G."/>
            <person name="Lee S."/>
            <person name="Lewis L.R."/>
            <person name="Li Z."/>
            <person name="Liu Y.-S."/>
            <person name="Moore S.M."/>
            <person name="Muzny D."/>
            <person name="Nazareth L.V."/>
            <person name="Ngo D.N."/>
            <person name="Okwuonu G.O."/>
            <person name="Pai G."/>
            <person name="Parker D."/>
            <person name="Paul H.A."/>
            <person name="Pfannkoch C."/>
            <person name="Pohl C.S."/>
            <person name="Rogers Y.-H.C."/>
            <person name="Ruiz S.J."/>
            <person name="Sabo A."/>
            <person name="Santibanez J."/>
            <person name="Schneider B.W."/>
            <person name="Smith S.M."/>
            <person name="Sodergren E."/>
            <person name="Svatek A.F."/>
            <person name="Utterback T.R."/>
            <person name="Vattathil S."/>
            <person name="Warren W."/>
            <person name="White C.S."/>
            <person name="Chinwalla A.T."/>
            <person name="Feng Y."/>
            <person name="Halpern A.L."/>
            <person name="Hillier L.W."/>
            <person name="Huang X."/>
            <person name="Minx P."/>
            <person name="Nelson J.O."/>
            <person name="Pepin K.H."/>
            <person name="Qin X."/>
            <person name="Sutton G.G."/>
            <person name="Venter E."/>
            <person name="Walenz B.P."/>
            <person name="Wallis J.W."/>
            <person name="Worley K.C."/>
            <person name="Yang S.-P."/>
            <person name="Jones S.M."/>
            <person name="Marra M.A."/>
            <person name="Rocchi M."/>
            <person name="Schein J.E."/>
            <person name="Baertsch R."/>
            <person name="Clarke L."/>
            <person name="Csuros M."/>
            <person name="Glasscock J."/>
            <person name="Harris R.A."/>
            <person name="Havlak P."/>
            <person name="Jackson A.R."/>
            <person name="Jiang H."/>
            <person name="Liu Y."/>
            <person name="Messina D.N."/>
            <person name="Shen Y."/>
            <person name="Song H.X.-Z."/>
            <person name="Wylie T."/>
            <person name="Zhang L."/>
            <person name="Birney E."/>
            <person name="Han K."/>
            <person name="Konkel M.K."/>
            <person name="Lee J."/>
            <person name="Smit A.F.A."/>
            <person name="Ullmer B."/>
            <person name="Wang H."/>
            <person name="Xing J."/>
            <person name="Burhans R."/>
            <person name="Cheng Z."/>
            <person name="Karro J.E."/>
            <person name="Ma J."/>
            <person name="Raney B."/>
            <person name="She X."/>
            <person name="Cox M.J."/>
            <person name="Demuth J.P."/>
            <person name="Dumas L.J."/>
            <person name="Han S.-G."/>
            <person name="Hopkins J."/>
            <person name="Karimpour-Fard A."/>
            <person name="Kim Y.H."/>
            <person name="Pollack J.R."/>
            <person name="Vinar T."/>
            <person name="Addo-Quaye C."/>
            <person name="Degenhardt J."/>
            <person name="Denby A."/>
            <person name="Hubisz M.J."/>
            <person name="Indap A."/>
            <person name="Kosiol C."/>
            <person name="Lahn B.T."/>
            <person name="Lawson H.A."/>
            <person name="Marklein A."/>
            <person name="Nielsen R."/>
            <person name="Vallender E.J."/>
            <person name="Clark A.G."/>
            <person name="Ferguson B."/>
            <person name="Hernandez R.D."/>
            <person name="Hirani K."/>
            <person name="Kehrer-Sawatzki H."/>
            <person name="Kolb J."/>
            <person name="Patil S."/>
            <person name="Pu L.-L."/>
            <person name="Ren Y."/>
            <person name="Smith D.G."/>
            <person name="Wheeler D.A."/>
            <person name="Schenck I."/>
            <person name="Ball E.V."/>
            <person name="Chen R."/>
            <person name="Cooper D.N."/>
            <person name="Giardine B."/>
            <person name="Hsu F."/>
            <person name="Kent W.J."/>
            <person name="Lesk A."/>
            <person name="Nelson D.L."/>
            <person name="O'brien W.E."/>
            <person name="Pruefer K."/>
            <person name="Stenson P.D."/>
            <person name="Wallace J.C."/>
            <person name="Ke H."/>
            <person name="Liu X.-M."/>
            <person name="Wang P."/>
            <person name="Xiang A.P."/>
            <person name="Yang F."/>
            <person name="Barber G.P."/>
            <person name="Haussler D."/>
            <person name="Karolchik D."/>
            <person name="Kern A.D."/>
            <person name="Kuhn R.M."/>
            <person name="Smith K.E."/>
            <person name="Zwieg A.S."/>
        </authorList>
    </citation>
    <scope>NUCLEOTIDE SEQUENCE [LARGE SCALE GENOMIC DNA]</scope>
    <source>
        <strain evidence="2">17573</strain>
    </source>
</reference>
<dbReference type="GeneTree" id="ENSGT00940000161627"/>
<dbReference type="InParanoid" id="A0A5F7ZEW3"/>
<dbReference type="Bgee" id="ENSMMUG00000060636">
    <property type="expression patterns" value="Expressed in fibroblast and 11 other cell types or tissues"/>
</dbReference>
<dbReference type="VEuPathDB" id="HostDB:ENSMMUG00000060636"/>
<sequence>VIGAQPSNPFFFSLRRRSPLVALAGVQWRNLGSLQPLPPGFKQFSCLSLLSSWDYRRKPPCLAKPNFYSTTLQDIKLLSMGCDGYSVSVKLTCKKAVGRYARLHFGVIQI</sequence>
<dbReference type="PANTHER" id="PTHR46254">
    <property type="entry name" value="PROTEIN GVQW1-RELATED"/>
    <property type="match status" value="1"/>
</dbReference>
<organism evidence="1 2">
    <name type="scientific">Macaca mulatta</name>
    <name type="common">Rhesus macaque</name>
    <dbReference type="NCBI Taxonomy" id="9544"/>
    <lineage>
        <taxon>Eukaryota</taxon>
        <taxon>Metazoa</taxon>
        <taxon>Chordata</taxon>
        <taxon>Craniata</taxon>
        <taxon>Vertebrata</taxon>
        <taxon>Euteleostomi</taxon>
        <taxon>Mammalia</taxon>
        <taxon>Eutheria</taxon>
        <taxon>Euarchontoglires</taxon>
        <taxon>Primates</taxon>
        <taxon>Haplorrhini</taxon>
        <taxon>Catarrhini</taxon>
        <taxon>Cercopithecidae</taxon>
        <taxon>Cercopithecinae</taxon>
        <taxon>Macaca</taxon>
    </lineage>
</organism>
<evidence type="ECO:0000313" key="1">
    <source>
        <dbReference type="Ensembl" id="ENSMMUP00000064128.1"/>
    </source>
</evidence>
<dbReference type="Proteomes" id="UP000006718">
    <property type="component" value="Chromosome 3"/>
</dbReference>
<accession>A0A5F7ZEW3</accession>
<evidence type="ECO:0000313" key="2">
    <source>
        <dbReference type="Proteomes" id="UP000006718"/>
    </source>
</evidence>
<name>A0A5F7ZEW3_MACMU</name>
<protein>
    <submittedName>
        <fullName evidence="1">Uncharacterized protein</fullName>
    </submittedName>
</protein>
<dbReference type="PaxDb" id="9544-ENSMMUP00000032747"/>